<feature type="transmembrane region" description="Helical" evidence="3">
    <location>
        <begin position="12"/>
        <end position="29"/>
    </location>
</feature>
<keyword evidence="5" id="KW-1185">Reference proteome</keyword>
<dbReference type="PIRSF" id="PIRSF016661">
    <property type="entry name" value="BioY"/>
    <property type="match status" value="1"/>
</dbReference>
<dbReference type="OrthoDB" id="9803495at2"/>
<gene>
    <name evidence="4" type="ORF">SAMN05660706_11852</name>
</gene>
<evidence type="ECO:0000313" key="4">
    <source>
        <dbReference type="EMBL" id="SFR09316.1"/>
    </source>
</evidence>
<protein>
    <recommendedName>
        <fullName evidence="2">Biotin transporter</fullName>
    </recommendedName>
</protein>
<dbReference type="RefSeq" id="WP_092484291.1">
    <property type="nucleotide sequence ID" value="NZ_FOYM01000018.1"/>
</dbReference>
<comment type="similarity">
    <text evidence="1 2">Belongs to the BioY family.</text>
</comment>
<dbReference type="PANTHER" id="PTHR34295">
    <property type="entry name" value="BIOTIN TRANSPORTER BIOY"/>
    <property type="match status" value="1"/>
</dbReference>
<feature type="transmembrane region" description="Helical" evidence="3">
    <location>
        <begin position="118"/>
        <end position="140"/>
    </location>
</feature>
<organism evidence="4 5">
    <name type="scientific">Desulfoscipio geothermicus DSM 3669</name>
    <dbReference type="NCBI Taxonomy" id="1121426"/>
    <lineage>
        <taxon>Bacteria</taxon>
        <taxon>Bacillati</taxon>
        <taxon>Bacillota</taxon>
        <taxon>Clostridia</taxon>
        <taxon>Eubacteriales</taxon>
        <taxon>Desulfallaceae</taxon>
        <taxon>Desulfoscipio</taxon>
    </lineage>
</organism>
<dbReference type="AlphaFoldDB" id="A0A1I6DV55"/>
<dbReference type="Gene3D" id="1.10.1760.20">
    <property type="match status" value="1"/>
</dbReference>
<dbReference type="GO" id="GO:0015225">
    <property type="term" value="F:biotin transmembrane transporter activity"/>
    <property type="evidence" value="ECO:0007669"/>
    <property type="project" value="UniProtKB-UniRule"/>
</dbReference>
<keyword evidence="2 3" id="KW-0472">Membrane</keyword>
<name>A0A1I6DV55_9FIRM</name>
<dbReference type="EMBL" id="FOYM01000018">
    <property type="protein sequence ID" value="SFR09316.1"/>
    <property type="molecule type" value="Genomic_DNA"/>
</dbReference>
<keyword evidence="3" id="KW-0812">Transmembrane</keyword>
<evidence type="ECO:0000256" key="1">
    <source>
        <dbReference type="ARBA" id="ARBA00010692"/>
    </source>
</evidence>
<dbReference type="PANTHER" id="PTHR34295:SF1">
    <property type="entry name" value="BIOTIN TRANSPORTER BIOY"/>
    <property type="match status" value="1"/>
</dbReference>
<feature type="transmembrane region" description="Helical" evidence="3">
    <location>
        <begin position="41"/>
        <end position="64"/>
    </location>
</feature>
<accession>A0A1I6DV55</accession>
<sequence length="192" mass="20357">MGKLTPKDLVLVALFAALAVVAALLFRFFGGMIVPFSLMPFVALLAGGLLGARLGALSMGVYVLMGLMGIPVFEKPPFGGPAYVLSPTFGFLLGFIAAAFVVGLVLKGKRDAGPVRLSLAMLSGIVVIYAVGLPYLYGILNFYMGKSIDISGLLMIGFVPFIGFDFLKALVAGTLVRMVGMRLPEFKEQQAR</sequence>
<dbReference type="Pfam" id="PF02632">
    <property type="entry name" value="BioY"/>
    <property type="match status" value="1"/>
</dbReference>
<evidence type="ECO:0000313" key="5">
    <source>
        <dbReference type="Proteomes" id="UP000199584"/>
    </source>
</evidence>
<dbReference type="InterPro" id="IPR003784">
    <property type="entry name" value="BioY"/>
</dbReference>
<dbReference type="GO" id="GO:0005886">
    <property type="term" value="C:plasma membrane"/>
    <property type="evidence" value="ECO:0007669"/>
    <property type="project" value="UniProtKB-SubCell"/>
</dbReference>
<feature type="transmembrane region" description="Helical" evidence="3">
    <location>
        <begin position="152"/>
        <end position="176"/>
    </location>
</feature>
<dbReference type="Proteomes" id="UP000199584">
    <property type="component" value="Unassembled WGS sequence"/>
</dbReference>
<proteinExistence type="inferred from homology"/>
<evidence type="ECO:0000256" key="2">
    <source>
        <dbReference type="PIRNR" id="PIRNR016661"/>
    </source>
</evidence>
<reference evidence="5" key="1">
    <citation type="submission" date="2016-10" db="EMBL/GenBank/DDBJ databases">
        <authorList>
            <person name="Varghese N."/>
            <person name="Submissions S."/>
        </authorList>
    </citation>
    <scope>NUCLEOTIDE SEQUENCE [LARGE SCALE GENOMIC DNA]</scope>
    <source>
        <strain evidence="5">DSM 3669</strain>
    </source>
</reference>
<feature type="transmembrane region" description="Helical" evidence="3">
    <location>
        <begin position="84"/>
        <end position="106"/>
    </location>
</feature>
<evidence type="ECO:0000256" key="3">
    <source>
        <dbReference type="SAM" id="Phobius"/>
    </source>
</evidence>
<keyword evidence="2" id="KW-1003">Cell membrane</keyword>
<dbReference type="STRING" id="39060.SAMN05660706_11852"/>
<comment type="subcellular location">
    <subcellularLocation>
        <location evidence="2">Cell membrane</location>
        <topology evidence="2">Multi-pass membrane protein</topology>
    </subcellularLocation>
</comment>
<keyword evidence="3" id="KW-1133">Transmembrane helix</keyword>
<keyword evidence="2" id="KW-0813">Transport</keyword>